<proteinExistence type="predicted"/>
<dbReference type="AlphaFoldDB" id="A0A6M3K2L2"/>
<evidence type="ECO:0000313" key="1">
    <source>
        <dbReference type="EMBL" id="QJA76399.1"/>
    </source>
</evidence>
<organism evidence="1">
    <name type="scientific">viral metagenome</name>
    <dbReference type="NCBI Taxonomy" id="1070528"/>
    <lineage>
        <taxon>unclassified sequences</taxon>
        <taxon>metagenomes</taxon>
        <taxon>organismal metagenomes</taxon>
    </lineage>
</organism>
<name>A0A6M3K2L2_9ZZZZ</name>
<reference evidence="1" key="1">
    <citation type="submission" date="2020-03" db="EMBL/GenBank/DDBJ databases">
        <title>The deep terrestrial virosphere.</title>
        <authorList>
            <person name="Holmfeldt K."/>
            <person name="Nilsson E."/>
            <person name="Simone D."/>
            <person name="Lopez-Fernandez M."/>
            <person name="Wu X."/>
            <person name="de Brujin I."/>
            <person name="Lundin D."/>
            <person name="Andersson A."/>
            <person name="Bertilsson S."/>
            <person name="Dopson M."/>
        </authorList>
    </citation>
    <scope>NUCLEOTIDE SEQUENCE</scope>
    <source>
        <strain evidence="1">MM415A01518</strain>
    </source>
</reference>
<sequence length="89" mass="10379">MIEESTEELTLGQKIVRLNRLAMEIDDAKSQRDKRIGERDSILMNLRTQHGIKDIAAARKKILALDQQINTRNRRIDQGFVELSKKYEL</sequence>
<gene>
    <name evidence="1" type="ORF">MM415A01518_0015</name>
</gene>
<dbReference type="EMBL" id="MT142222">
    <property type="protein sequence ID" value="QJA76399.1"/>
    <property type="molecule type" value="Genomic_DNA"/>
</dbReference>
<protein>
    <submittedName>
        <fullName evidence="1">Uncharacterized protein</fullName>
    </submittedName>
</protein>
<accession>A0A6M3K2L2</accession>